<reference evidence="1" key="1">
    <citation type="submission" date="2022-11" db="EMBL/GenBank/DDBJ databases">
        <title>Centuries of genome instability and evolution in soft-shell clam transmissible cancer (bioRxiv).</title>
        <authorList>
            <person name="Hart S.F.M."/>
            <person name="Yonemitsu M.A."/>
            <person name="Giersch R.M."/>
            <person name="Beal B.F."/>
            <person name="Arriagada G."/>
            <person name="Davis B.W."/>
            <person name="Ostrander E.A."/>
            <person name="Goff S.P."/>
            <person name="Metzger M.J."/>
        </authorList>
    </citation>
    <scope>NUCLEOTIDE SEQUENCE</scope>
    <source>
        <strain evidence="1">MELC-2E11</strain>
        <tissue evidence="1">Siphon/mantle</tissue>
    </source>
</reference>
<dbReference type="EMBL" id="CP111023">
    <property type="protein sequence ID" value="WAR21919.1"/>
    <property type="molecule type" value="Genomic_DNA"/>
</dbReference>
<dbReference type="Proteomes" id="UP001164746">
    <property type="component" value="Chromosome 12"/>
</dbReference>
<protein>
    <submittedName>
        <fullName evidence="1">Uncharacterized protein</fullName>
    </submittedName>
</protein>
<feature type="non-terminal residue" evidence="1">
    <location>
        <position position="1"/>
    </location>
</feature>
<organism evidence="1 2">
    <name type="scientific">Mya arenaria</name>
    <name type="common">Soft-shell clam</name>
    <dbReference type="NCBI Taxonomy" id="6604"/>
    <lineage>
        <taxon>Eukaryota</taxon>
        <taxon>Metazoa</taxon>
        <taxon>Spiralia</taxon>
        <taxon>Lophotrochozoa</taxon>
        <taxon>Mollusca</taxon>
        <taxon>Bivalvia</taxon>
        <taxon>Autobranchia</taxon>
        <taxon>Heteroconchia</taxon>
        <taxon>Euheterodonta</taxon>
        <taxon>Imparidentia</taxon>
        <taxon>Neoheterodontei</taxon>
        <taxon>Myida</taxon>
        <taxon>Myoidea</taxon>
        <taxon>Myidae</taxon>
        <taxon>Mya</taxon>
    </lineage>
</organism>
<keyword evidence="2" id="KW-1185">Reference proteome</keyword>
<accession>A0ABY7FM28</accession>
<evidence type="ECO:0000313" key="2">
    <source>
        <dbReference type="Proteomes" id="UP001164746"/>
    </source>
</evidence>
<proteinExistence type="predicted"/>
<feature type="non-terminal residue" evidence="1">
    <location>
        <position position="80"/>
    </location>
</feature>
<sequence length="80" mass="9502">VYDVDNVHLRTHSVLEKLHDNFFKQYVCNWIEILHVLHAASNSAKFRCGFAPFRLETGRYERQDVLDRICNICYIDVESE</sequence>
<name>A0ABY7FM28_MYAAR</name>
<gene>
    <name evidence="1" type="ORF">MAR_015893</name>
</gene>
<evidence type="ECO:0000313" key="1">
    <source>
        <dbReference type="EMBL" id="WAR21919.1"/>
    </source>
</evidence>